<dbReference type="Proteomes" id="UP000614601">
    <property type="component" value="Unassembled WGS sequence"/>
</dbReference>
<feature type="compositionally biased region" description="Basic and acidic residues" evidence="5">
    <location>
        <begin position="323"/>
        <end position="332"/>
    </location>
</feature>
<feature type="domain" description="BHLH" evidence="6">
    <location>
        <begin position="164"/>
        <end position="215"/>
    </location>
</feature>
<dbReference type="InterPro" id="IPR036638">
    <property type="entry name" value="HLH_DNA-bd_sf"/>
</dbReference>
<dbReference type="PROSITE" id="PS50888">
    <property type="entry name" value="BHLH"/>
    <property type="match status" value="1"/>
</dbReference>
<evidence type="ECO:0000256" key="2">
    <source>
        <dbReference type="ARBA" id="ARBA00023125"/>
    </source>
</evidence>
<dbReference type="Gene3D" id="4.10.280.10">
    <property type="entry name" value="Helix-loop-helix DNA-binding domain"/>
    <property type="match status" value="1"/>
</dbReference>
<reference evidence="7" key="1">
    <citation type="submission" date="2020-09" db="EMBL/GenBank/DDBJ databases">
        <authorList>
            <person name="Kikuchi T."/>
        </authorList>
    </citation>
    <scope>NUCLEOTIDE SEQUENCE</scope>
    <source>
        <strain evidence="7">SH1</strain>
    </source>
</reference>
<keyword evidence="8" id="KW-1185">Reference proteome</keyword>
<feature type="region of interest" description="Disordered" evidence="5">
    <location>
        <begin position="287"/>
        <end position="332"/>
    </location>
</feature>
<evidence type="ECO:0000256" key="4">
    <source>
        <dbReference type="ARBA" id="ARBA00070761"/>
    </source>
</evidence>
<dbReference type="GO" id="GO:0046983">
    <property type="term" value="F:protein dimerization activity"/>
    <property type="evidence" value="ECO:0007669"/>
    <property type="project" value="InterPro"/>
</dbReference>
<dbReference type="Proteomes" id="UP000783686">
    <property type="component" value="Unassembled WGS sequence"/>
</dbReference>
<sequence length="332" mass="37464">MNNPDPTQYDQQYGYVQSPARLTNSDITTLTAFPTIQHASSEYTPVPGYEIYRYPYNYYLQTDQPASSGASSVIVSQVPNQIYSEFNGINFRNDYAQIGPEHGVVKVEVKNEKDASDHSCSSAHNPNDRASPMSDSSLLNLTDHEQSSETPTTSTGKRSKFSQDRRKAATLRERRRLRKVNEAFELVKQRTCTNPNQRLPKVEILRGCIEYINKLEGMLHAQGKMTTIMARNAGLPLDGSSNSFFLTDSYGQQQHIELEPHHVHEHAHSHARPMEEAQKYAKTQVKRVSEGPATKCPKAKNTKPHEVPMTSQLLNEPTLSLAKPEHIQKKKE</sequence>
<organism evidence="7 8">
    <name type="scientific">Bursaphelenchus okinawaensis</name>
    <dbReference type="NCBI Taxonomy" id="465554"/>
    <lineage>
        <taxon>Eukaryota</taxon>
        <taxon>Metazoa</taxon>
        <taxon>Ecdysozoa</taxon>
        <taxon>Nematoda</taxon>
        <taxon>Chromadorea</taxon>
        <taxon>Rhabditida</taxon>
        <taxon>Tylenchina</taxon>
        <taxon>Tylenchomorpha</taxon>
        <taxon>Aphelenchoidea</taxon>
        <taxon>Aphelenchoididae</taxon>
        <taxon>Bursaphelenchus</taxon>
    </lineage>
</organism>
<protein>
    <recommendedName>
        <fullName evidence="4">Myoblast determination protein 1 homolog</fullName>
    </recommendedName>
</protein>
<comment type="subcellular location">
    <subcellularLocation>
        <location evidence="1">Nucleus</location>
    </subcellularLocation>
</comment>
<dbReference type="SMART" id="SM00353">
    <property type="entry name" value="HLH"/>
    <property type="match status" value="1"/>
</dbReference>
<keyword evidence="2" id="KW-0238">DNA-binding</keyword>
<dbReference type="GO" id="GO:0000981">
    <property type="term" value="F:DNA-binding transcription factor activity, RNA polymerase II-specific"/>
    <property type="evidence" value="ECO:0007669"/>
    <property type="project" value="TreeGrafter"/>
</dbReference>
<dbReference type="Pfam" id="PF00010">
    <property type="entry name" value="HLH"/>
    <property type="match status" value="1"/>
</dbReference>
<feature type="compositionally biased region" description="Basic and acidic residues" evidence="5">
    <location>
        <begin position="161"/>
        <end position="172"/>
    </location>
</feature>
<dbReference type="EMBL" id="CAJFCW020000002">
    <property type="protein sequence ID" value="CAG9092159.1"/>
    <property type="molecule type" value="Genomic_DNA"/>
</dbReference>
<comment type="caution">
    <text evidence="7">The sequence shown here is derived from an EMBL/GenBank/DDBJ whole genome shotgun (WGS) entry which is preliminary data.</text>
</comment>
<gene>
    <name evidence="7" type="ORF">BOKJ2_LOCUS3384</name>
</gene>
<name>A0A811K5Y5_9BILA</name>
<dbReference type="OrthoDB" id="10049614at2759"/>
<evidence type="ECO:0000259" key="6">
    <source>
        <dbReference type="PROSITE" id="PS50888"/>
    </source>
</evidence>
<evidence type="ECO:0000256" key="5">
    <source>
        <dbReference type="SAM" id="MobiDB-lite"/>
    </source>
</evidence>
<dbReference type="GO" id="GO:0000978">
    <property type="term" value="F:RNA polymerase II cis-regulatory region sequence-specific DNA binding"/>
    <property type="evidence" value="ECO:0007669"/>
    <property type="project" value="TreeGrafter"/>
</dbReference>
<dbReference type="InterPro" id="IPR011598">
    <property type="entry name" value="bHLH_dom"/>
</dbReference>
<keyword evidence="3" id="KW-0539">Nucleus</keyword>
<evidence type="ECO:0000256" key="3">
    <source>
        <dbReference type="ARBA" id="ARBA00023242"/>
    </source>
</evidence>
<evidence type="ECO:0000256" key="1">
    <source>
        <dbReference type="ARBA" id="ARBA00004123"/>
    </source>
</evidence>
<dbReference type="PANTHER" id="PTHR11534:SF9">
    <property type="entry name" value="MYOGENIC-DETERMINATION PROTEIN"/>
    <property type="match status" value="1"/>
</dbReference>
<dbReference type="SUPFAM" id="SSF47459">
    <property type="entry name" value="HLH, helix-loop-helix DNA-binding domain"/>
    <property type="match status" value="1"/>
</dbReference>
<dbReference type="GO" id="GO:0005634">
    <property type="term" value="C:nucleus"/>
    <property type="evidence" value="ECO:0007669"/>
    <property type="project" value="UniProtKB-SubCell"/>
</dbReference>
<proteinExistence type="predicted"/>
<dbReference type="CDD" id="cd19699">
    <property type="entry name" value="bHLH_TS_dMYOD_like"/>
    <property type="match status" value="1"/>
</dbReference>
<dbReference type="EMBL" id="CAJFDH010000002">
    <property type="protein sequence ID" value="CAD5210818.1"/>
    <property type="molecule type" value="Genomic_DNA"/>
</dbReference>
<dbReference type="PANTHER" id="PTHR11534">
    <property type="entry name" value="MYOGENIC FACTOR"/>
    <property type="match status" value="1"/>
</dbReference>
<dbReference type="FunFam" id="4.10.280.10:FF:000005">
    <property type="entry name" value="Myogenic factor"/>
    <property type="match status" value="1"/>
</dbReference>
<feature type="region of interest" description="Disordered" evidence="5">
    <location>
        <begin position="112"/>
        <end position="174"/>
    </location>
</feature>
<dbReference type="InterPro" id="IPR039704">
    <property type="entry name" value="Myogenic_factor"/>
</dbReference>
<accession>A0A811K5Y5</accession>
<dbReference type="GO" id="GO:0007517">
    <property type="term" value="P:muscle organ development"/>
    <property type="evidence" value="ECO:0007669"/>
    <property type="project" value="InterPro"/>
</dbReference>
<feature type="compositionally biased region" description="Polar residues" evidence="5">
    <location>
        <begin position="309"/>
        <end position="318"/>
    </location>
</feature>
<dbReference type="GO" id="GO:0045663">
    <property type="term" value="P:positive regulation of myoblast differentiation"/>
    <property type="evidence" value="ECO:0007669"/>
    <property type="project" value="TreeGrafter"/>
</dbReference>
<dbReference type="AlphaFoldDB" id="A0A811K5Y5"/>
<evidence type="ECO:0000313" key="7">
    <source>
        <dbReference type="EMBL" id="CAD5210818.1"/>
    </source>
</evidence>
<evidence type="ECO:0000313" key="8">
    <source>
        <dbReference type="Proteomes" id="UP000614601"/>
    </source>
</evidence>